<keyword evidence="7" id="KW-1185">Reference proteome</keyword>
<dbReference type="EMBL" id="RCTF01000006">
    <property type="protein sequence ID" value="RLP79134.1"/>
    <property type="molecule type" value="Genomic_DNA"/>
</dbReference>
<dbReference type="PANTHER" id="PTHR30537:SF3">
    <property type="entry name" value="TRANSCRIPTIONAL REGULATORY PROTEIN"/>
    <property type="match status" value="1"/>
</dbReference>
<evidence type="ECO:0000313" key="7">
    <source>
        <dbReference type="Proteomes" id="UP000269692"/>
    </source>
</evidence>
<dbReference type="InterPro" id="IPR005119">
    <property type="entry name" value="LysR_subst-bd"/>
</dbReference>
<comment type="similarity">
    <text evidence="1">Belongs to the LysR transcriptional regulatory family.</text>
</comment>
<dbReference type="AlphaFoldDB" id="A0A3L7AGI3"/>
<dbReference type="Pfam" id="PF03466">
    <property type="entry name" value="LysR_substrate"/>
    <property type="match status" value="1"/>
</dbReference>
<feature type="domain" description="HTH lysR-type" evidence="5">
    <location>
        <begin position="55"/>
        <end position="112"/>
    </location>
</feature>
<sequence length="355" mass="37963">MSFLGKAFPAALARRPLGAAFLPAQCAILLCTSTAILAPSLCGNRGGRPVRASDFEWSDLRFFLAVARAGRLTVAASRLKVEHSTVSRRIGALEAALGAKLFDRLPAGYALTAAGERLLASAEAMESIALGAQGQIAGSDRGVSGTVRIGAPDGFGSYFLAPRIGALAARHPDLEIQLLPMPRVFSLSKREVDIAITVSRPKEGRVHARKLADYSLRLYASRAYLDRHGPIESRAALASHDFIGYVDDLIYDPKLNYVPLVAKDIRVRLKSSGVAAQLMATRAGAGVCVLHSFIADLYGGDGPDDLVPVLHEEVGLTRTFWLLTHPDTRELARIRVAADFIVEAAQRARGALMAG</sequence>
<protein>
    <submittedName>
        <fullName evidence="6">LysR family transcriptional regulator</fullName>
    </submittedName>
</protein>
<evidence type="ECO:0000313" key="6">
    <source>
        <dbReference type="EMBL" id="RLP79134.1"/>
    </source>
</evidence>
<evidence type="ECO:0000256" key="3">
    <source>
        <dbReference type="ARBA" id="ARBA00023125"/>
    </source>
</evidence>
<comment type="caution">
    <text evidence="6">The sequence shown here is derived from an EMBL/GenBank/DDBJ whole genome shotgun (WGS) entry which is preliminary data.</text>
</comment>
<keyword evidence="3" id="KW-0238">DNA-binding</keyword>
<evidence type="ECO:0000256" key="2">
    <source>
        <dbReference type="ARBA" id="ARBA00023015"/>
    </source>
</evidence>
<dbReference type="InterPro" id="IPR036390">
    <property type="entry name" value="WH_DNA-bd_sf"/>
</dbReference>
<keyword evidence="4" id="KW-0804">Transcription</keyword>
<dbReference type="Pfam" id="PF00126">
    <property type="entry name" value="HTH_1"/>
    <property type="match status" value="1"/>
</dbReference>
<dbReference type="PANTHER" id="PTHR30537">
    <property type="entry name" value="HTH-TYPE TRANSCRIPTIONAL REGULATOR"/>
    <property type="match status" value="1"/>
</dbReference>
<dbReference type="PROSITE" id="PS50931">
    <property type="entry name" value="HTH_LYSR"/>
    <property type="match status" value="1"/>
</dbReference>
<keyword evidence="2" id="KW-0805">Transcription regulation</keyword>
<dbReference type="SUPFAM" id="SSF53850">
    <property type="entry name" value="Periplasmic binding protein-like II"/>
    <property type="match status" value="1"/>
</dbReference>
<dbReference type="InterPro" id="IPR000847">
    <property type="entry name" value="LysR_HTH_N"/>
</dbReference>
<dbReference type="GO" id="GO:0003700">
    <property type="term" value="F:DNA-binding transcription factor activity"/>
    <property type="evidence" value="ECO:0007669"/>
    <property type="project" value="InterPro"/>
</dbReference>
<accession>A0A3L7AGI3</accession>
<dbReference type="InterPro" id="IPR058163">
    <property type="entry name" value="LysR-type_TF_proteobact-type"/>
</dbReference>
<dbReference type="GO" id="GO:0043565">
    <property type="term" value="F:sequence-specific DNA binding"/>
    <property type="evidence" value="ECO:0007669"/>
    <property type="project" value="TreeGrafter"/>
</dbReference>
<evidence type="ECO:0000256" key="4">
    <source>
        <dbReference type="ARBA" id="ARBA00023163"/>
    </source>
</evidence>
<evidence type="ECO:0000256" key="1">
    <source>
        <dbReference type="ARBA" id="ARBA00009437"/>
    </source>
</evidence>
<evidence type="ECO:0000259" key="5">
    <source>
        <dbReference type="PROSITE" id="PS50931"/>
    </source>
</evidence>
<dbReference type="Proteomes" id="UP000269692">
    <property type="component" value="Unassembled WGS sequence"/>
</dbReference>
<dbReference type="OrthoDB" id="9787460at2"/>
<dbReference type="Gene3D" id="3.40.190.290">
    <property type="match status" value="1"/>
</dbReference>
<dbReference type="Gene3D" id="1.10.10.10">
    <property type="entry name" value="Winged helix-like DNA-binding domain superfamily/Winged helix DNA-binding domain"/>
    <property type="match status" value="1"/>
</dbReference>
<dbReference type="SUPFAM" id="SSF46785">
    <property type="entry name" value="Winged helix' DNA-binding domain"/>
    <property type="match status" value="1"/>
</dbReference>
<proteinExistence type="inferred from homology"/>
<reference evidence="6 7" key="1">
    <citation type="submission" date="2018-10" db="EMBL/GenBank/DDBJ databases">
        <title>Xanthobacter tagetidis genome sequencing and assembly.</title>
        <authorList>
            <person name="Maclea K.S."/>
            <person name="Goen A.E."/>
            <person name="Fatima S.A."/>
        </authorList>
    </citation>
    <scope>NUCLEOTIDE SEQUENCE [LARGE SCALE GENOMIC DNA]</scope>
    <source>
        <strain evidence="6 7">ATCC 700314</strain>
    </source>
</reference>
<dbReference type="GO" id="GO:0006351">
    <property type="term" value="P:DNA-templated transcription"/>
    <property type="evidence" value="ECO:0007669"/>
    <property type="project" value="TreeGrafter"/>
</dbReference>
<dbReference type="InterPro" id="IPR036388">
    <property type="entry name" value="WH-like_DNA-bd_sf"/>
</dbReference>
<name>A0A3L7AGI3_9HYPH</name>
<organism evidence="6 7">
    <name type="scientific">Xanthobacter tagetidis</name>
    <dbReference type="NCBI Taxonomy" id="60216"/>
    <lineage>
        <taxon>Bacteria</taxon>
        <taxon>Pseudomonadati</taxon>
        <taxon>Pseudomonadota</taxon>
        <taxon>Alphaproteobacteria</taxon>
        <taxon>Hyphomicrobiales</taxon>
        <taxon>Xanthobacteraceae</taxon>
        <taxon>Xanthobacter</taxon>
    </lineage>
</organism>
<gene>
    <name evidence="6" type="ORF">D9R14_09900</name>
</gene>